<feature type="compositionally biased region" description="Basic and acidic residues" evidence="1">
    <location>
        <begin position="238"/>
        <end position="259"/>
    </location>
</feature>
<keyword evidence="2" id="KW-0472">Membrane</keyword>
<reference evidence="3 4" key="1">
    <citation type="journal article" date="2010" name="Proc. Natl. Acad. Sci. U.S.A.">
        <title>Insights into evolution of multicellular fungi from the assembled chromosomes of the mushroom Coprinopsis cinerea (Coprinus cinereus).</title>
        <authorList>
            <person name="Stajich J.E."/>
            <person name="Wilke S.K."/>
            <person name="Ahren D."/>
            <person name="Au C.H."/>
            <person name="Birren B.W."/>
            <person name="Borodovsky M."/>
            <person name="Burns C."/>
            <person name="Canback B."/>
            <person name="Casselton L.A."/>
            <person name="Cheng C.K."/>
            <person name="Deng J."/>
            <person name="Dietrich F.S."/>
            <person name="Fargo D.C."/>
            <person name="Farman M.L."/>
            <person name="Gathman A.C."/>
            <person name="Goldberg J."/>
            <person name="Guigo R."/>
            <person name="Hoegger P.J."/>
            <person name="Hooker J.B."/>
            <person name="Huggins A."/>
            <person name="James T.Y."/>
            <person name="Kamada T."/>
            <person name="Kilaru S."/>
            <person name="Kodira C."/>
            <person name="Kues U."/>
            <person name="Kupfer D."/>
            <person name="Kwan H.S."/>
            <person name="Lomsadze A."/>
            <person name="Li W."/>
            <person name="Lilly W.W."/>
            <person name="Ma L.J."/>
            <person name="Mackey A.J."/>
            <person name="Manning G."/>
            <person name="Martin F."/>
            <person name="Muraguchi H."/>
            <person name="Natvig D.O."/>
            <person name="Palmerini H."/>
            <person name="Ramesh M.A."/>
            <person name="Rehmeyer C.J."/>
            <person name="Roe B.A."/>
            <person name="Shenoy N."/>
            <person name="Stanke M."/>
            <person name="Ter-Hovhannisyan V."/>
            <person name="Tunlid A."/>
            <person name="Velagapudi R."/>
            <person name="Vision T.J."/>
            <person name="Zeng Q."/>
            <person name="Zolan M.E."/>
            <person name="Pukkila P.J."/>
        </authorList>
    </citation>
    <scope>NUCLEOTIDE SEQUENCE [LARGE SCALE GENOMIC DNA]</scope>
    <source>
        <strain evidence="4">Okayama-7 / 130 / ATCC MYA-4618 / FGSC 9003</strain>
    </source>
</reference>
<organism evidence="3 4">
    <name type="scientific">Coprinopsis cinerea (strain Okayama-7 / 130 / ATCC MYA-4618 / FGSC 9003)</name>
    <name type="common">Inky cap fungus</name>
    <name type="synonym">Hormographiella aspergillata</name>
    <dbReference type="NCBI Taxonomy" id="240176"/>
    <lineage>
        <taxon>Eukaryota</taxon>
        <taxon>Fungi</taxon>
        <taxon>Dikarya</taxon>
        <taxon>Basidiomycota</taxon>
        <taxon>Agaricomycotina</taxon>
        <taxon>Agaricomycetes</taxon>
        <taxon>Agaricomycetidae</taxon>
        <taxon>Agaricales</taxon>
        <taxon>Agaricineae</taxon>
        <taxon>Psathyrellaceae</taxon>
        <taxon>Coprinopsis</taxon>
    </lineage>
</organism>
<dbReference type="InParanoid" id="A8P379"/>
<feature type="region of interest" description="Disordered" evidence="1">
    <location>
        <begin position="325"/>
        <end position="402"/>
    </location>
</feature>
<dbReference type="KEGG" id="cci:CC1G_10731"/>
<evidence type="ECO:0000313" key="3">
    <source>
        <dbReference type="EMBL" id="EAU83290.2"/>
    </source>
</evidence>
<proteinExistence type="predicted"/>
<dbReference type="OMA" id="DEARPEM"/>
<gene>
    <name evidence="3" type="ORF">CC1G_10731</name>
</gene>
<feature type="compositionally biased region" description="Basic residues" evidence="1">
    <location>
        <begin position="44"/>
        <end position="54"/>
    </location>
</feature>
<evidence type="ECO:0000256" key="2">
    <source>
        <dbReference type="SAM" id="Phobius"/>
    </source>
</evidence>
<evidence type="ECO:0000313" key="4">
    <source>
        <dbReference type="Proteomes" id="UP000001861"/>
    </source>
</evidence>
<feature type="region of interest" description="Disordered" evidence="1">
    <location>
        <begin position="201"/>
        <end position="305"/>
    </location>
</feature>
<dbReference type="eggNOG" id="ENOG502S3QF">
    <property type="taxonomic scope" value="Eukaryota"/>
</dbReference>
<feature type="compositionally biased region" description="Basic and acidic residues" evidence="1">
    <location>
        <begin position="371"/>
        <end position="384"/>
    </location>
</feature>
<keyword evidence="2" id="KW-1133">Transmembrane helix</keyword>
<name>A8P379_COPC7</name>
<dbReference type="AlphaFoldDB" id="A8P379"/>
<dbReference type="RefSeq" id="XP_001838489.2">
    <property type="nucleotide sequence ID" value="XM_001838437.2"/>
</dbReference>
<keyword evidence="4" id="KW-1185">Reference proteome</keyword>
<dbReference type="HOGENOM" id="CLU_337709_0_0_1"/>
<dbReference type="Gene3D" id="3.40.50.11350">
    <property type="match status" value="1"/>
</dbReference>
<sequence length="843" mass="91390">MTHTTYAHASNPDAQIRTRSKQSEESSPPRGLSPVPGKPDTRTPHHRPRPRPQRPRAASFTIAGRSQSSTRGSYGSFTASSPRSELGGAGTSSHFHFHSTTEQGDDDDGMDPSPSSPSYHAYSYTYVPPPPNPNNAPNACTRFILLLTGILLFLFLCVASFRTRYDAQTRFKLDFASQEWYPDRCYAQDRVRDEFGFLGDLDSTGSGGARGGGGGGGGGGRPVAVFGLSGRDSIGRTGDGDSRGKTVDKPRVDEARPEMESLNLTGVRPNDVSLPPGLNLSRPHPDSRLSKGKGRKDVKTPMDLRKPPLIDRSILAKLEKLERKYMSMSSTDSGSGGEFKEGNGETRTEEVRRPPMITAIPEGRPSSSHRHGGEPGSKHSDSKPTPHWSRNSSSPPQSLSNFNITDLCSTTSTSVGSTSTRSPCKFLLPIRIAEQESKARLHFRQIAFLAQRLDRILVLPNVGKSRIGACFKWGFGTYYDVSSEGLRAQAEELSAGGGGGGGHGRLGMVSLEEWKAWAERESERMGKGVDAQLVSFGASLPASITPDAELGDSGESAPGLQIHPYDTELASESQFPWCFHSKFDFLGLRDRSVFATVDIPKEVRMGLRAAPQGELGESVVAALQQTGPSPREDSEDGQSPLSADAPITSDSSPDVLVVNWDLRHPLFHPSGLPHLSYSPALVSLADKLVPNTTRYLAIHWRMETVDPEALKSCAHSLVDVLSDMLHDVRHLAKDVGTVWFASDYPHPLVRDEGTGVTAKSGTFRNFNEHHDEAIAIFRSAFDGGGELAGWRLMDAAGAMREAAFKKEEEALLQDTGVLGIVDKMIAMKATLFVSGSKKCSRQR</sequence>
<keyword evidence="2" id="KW-0812">Transmembrane</keyword>
<feature type="compositionally biased region" description="Low complexity" evidence="1">
    <location>
        <begin position="389"/>
        <end position="401"/>
    </location>
</feature>
<feature type="compositionally biased region" description="Basic and acidic residues" evidence="1">
    <location>
        <begin position="338"/>
        <end position="353"/>
    </location>
</feature>
<protein>
    <submittedName>
        <fullName evidence="3">Uncharacterized protein</fullName>
    </submittedName>
</protein>
<feature type="compositionally biased region" description="Gly residues" evidence="1">
    <location>
        <begin position="205"/>
        <end position="221"/>
    </location>
</feature>
<feature type="region of interest" description="Disordered" evidence="1">
    <location>
        <begin position="1"/>
        <end position="117"/>
    </location>
</feature>
<dbReference type="EMBL" id="AACS02000004">
    <property type="protein sequence ID" value="EAU83290.2"/>
    <property type="molecule type" value="Genomic_DNA"/>
</dbReference>
<feature type="region of interest" description="Disordered" evidence="1">
    <location>
        <begin position="625"/>
        <end position="650"/>
    </location>
</feature>
<feature type="compositionally biased region" description="Polar residues" evidence="1">
    <location>
        <begin position="91"/>
        <end position="102"/>
    </location>
</feature>
<evidence type="ECO:0000256" key="1">
    <source>
        <dbReference type="SAM" id="MobiDB-lite"/>
    </source>
</evidence>
<dbReference type="Proteomes" id="UP000001861">
    <property type="component" value="Unassembled WGS sequence"/>
</dbReference>
<comment type="caution">
    <text evidence="3">The sequence shown here is derived from an EMBL/GenBank/DDBJ whole genome shotgun (WGS) entry which is preliminary data.</text>
</comment>
<accession>A8P379</accession>
<dbReference type="GeneID" id="6015079"/>
<feature type="compositionally biased region" description="Polar residues" evidence="1">
    <location>
        <begin position="64"/>
        <end position="83"/>
    </location>
</feature>
<dbReference type="VEuPathDB" id="FungiDB:CC1G_10731"/>
<feature type="compositionally biased region" description="Basic and acidic residues" evidence="1">
    <location>
        <begin position="283"/>
        <end position="305"/>
    </location>
</feature>
<dbReference type="OrthoDB" id="2020419at2759"/>
<feature type="transmembrane region" description="Helical" evidence="2">
    <location>
        <begin position="143"/>
        <end position="161"/>
    </location>
</feature>